<dbReference type="Gene3D" id="3.40.50.1820">
    <property type="entry name" value="alpha/beta hydrolase"/>
    <property type="match status" value="1"/>
</dbReference>
<gene>
    <name evidence="6" type="ORF">Ocin01_13800</name>
</gene>
<evidence type="ECO:0000259" key="5">
    <source>
        <dbReference type="Pfam" id="PF00151"/>
    </source>
</evidence>
<comment type="caution">
    <text evidence="6">The sequence shown here is derived from an EMBL/GenBank/DDBJ whole genome shotgun (WGS) entry which is preliminary data.</text>
</comment>
<dbReference type="EMBL" id="LJIJ01001129">
    <property type="protein sequence ID" value="ODM92882.1"/>
    <property type="molecule type" value="Genomic_DNA"/>
</dbReference>
<name>A0A1D2MIZ5_ORCCI</name>
<reference evidence="6 7" key="1">
    <citation type="journal article" date="2016" name="Genome Biol. Evol.">
        <title>Gene Family Evolution Reflects Adaptation to Soil Environmental Stressors in the Genome of the Collembolan Orchesella cincta.</title>
        <authorList>
            <person name="Faddeeva-Vakhrusheva A."/>
            <person name="Derks M.F."/>
            <person name="Anvar S.Y."/>
            <person name="Agamennone V."/>
            <person name="Suring W."/>
            <person name="Smit S."/>
            <person name="van Straalen N.M."/>
            <person name="Roelofs D."/>
        </authorList>
    </citation>
    <scope>NUCLEOTIDE SEQUENCE [LARGE SCALE GENOMIC DNA]</scope>
    <source>
        <tissue evidence="6">Mixed pool</tissue>
    </source>
</reference>
<sequence>MCRLYSKEAWNANVYYTGKKELECATQCTPYEEEEIDFNNFLTFQDSSSIKYSAPTVLIVDGFLSNRTSPMSVSLKNAYARARDMNVFVLDWGRLSGGEITLGNTIRTMSAYRAVLSNVAPVGRRVAEFLSFLRDSKHINFYDMTIVGESLGAHVAANAAQAVKIVSGEKIGRVVGLDPAGPFTQNIKTLHKQDANFVDIYHTNRGLLGTTSDAGHVNVYVNGGTSQPGCLQADFTGLM</sequence>
<evidence type="ECO:0000313" key="7">
    <source>
        <dbReference type="Proteomes" id="UP000094527"/>
    </source>
</evidence>
<organism evidence="6 7">
    <name type="scientific">Orchesella cincta</name>
    <name type="common">Springtail</name>
    <name type="synonym">Podura cincta</name>
    <dbReference type="NCBI Taxonomy" id="48709"/>
    <lineage>
        <taxon>Eukaryota</taxon>
        <taxon>Metazoa</taxon>
        <taxon>Ecdysozoa</taxon>
        <taxon>Arthropoda</taxon>
        <taxon>Hexapoda</taxon>
        <taxon>Collembola</taxon>
        <taxon>Entomobryomorpha</taxon>
        <taxon>Entomobryoidea</taxon>
        <taxon>Orchesellidae</taxon>
        <taxon>Orchesellinae</taxon>
        <taxon>Orchesella</taxon>
    </lineage>
</organism>
<dbReference type="PANTHER" id="PTHR11610:SF173">
    <property type="entry name" value="LIPASE DOMAIN-CONTAINING PROTEIN-RELATED"/>
    <property type="match status" value="1"/>
</dbReference>
<feature type="non-terminal residue" evidence="6">
    <location>
        <position position="239"/>
    </location>
</feature>
<comment type="subcellular location">
    <subcellularLocation>
        <location evidence="1">Secreted</location>
    </subcellularLocation>
</comment>
<dbReference type="GO" id="GO:0005615">
    <property type="term" value="C:extracellular space"/>
    <property type="evidence" value="ECO:0007669"/>
    <property type="project" value="TreeGrafter"/>
</dbReference>
<accession>A0A1D2MIZ5</accession>
<evidence type="ECO:0000256" key="4">
    <source>
        <dbReference type="RuleBase" id="RU004262"/>
    </source>
</evidence>
<evidence type="ECO:0000256" key="2">
    <source>
        <dbReference type="ARBA" id="ARBA00010701"/>
    </source>
</evidence>
<feature type="domain" description="Lipase" evidence="5">
    <location>
        <begin position="47"/>
        <end position="231"/>
    </location>
</feature>
<dbReference type="STRING" id="48709.A0A1D2MIZ5"/>
<keyword evidence="3" id="KW-0964">Secreted</keyword>
<dbReference type="Pfam" id="PF00151">
    <property type="entry name" value="Lipase"/>
    <property type="match status" value="1"/>
</dbReference>
<dbReference type="OrthoDB" id="199913at2759"/>
<dbReference type="AlphaFoldDB" id="A0A1D2MIZ5"/>
<dbReference type="InterPro" id="IPR029058">
    <property type="entry name" value="AB_hydrolase_fold"/>
</dbReference>
<evidence type="ECO:0000313" key="6">
    <source>
        <dbReference type="EMBL" id="ODM92882.1"/>
    </source>
</evidence>
<evidence type="ECO:0000256" key="3">
    <source>
        <dbReference type="ARBA" id="ARBA00022525"/>
    </source>
</evidence>
<dbReference type="SUPFAM" id="SSF53474">
    <property type="entry name" value="alpha/beta-Hydrolases"/>
    <property type="match status" value="1"/>
</dbReference>
<evidence type="ECO:0000256" key="1">
    <source>
        <dbReference type="ARBA" id="ARBA00004613"/>
    </source>
</evidence>
<dbReference type="GO" id="GO:0016298">
    <property type="term" value="F:lipase activity"/>
    <property type="evidence" value="ECO:0007669"/>
    <property type="project" value="InterPro"/>
</dbReference>
<comment type="similarity">
    <text evidence="2 4">Belongs to the AB hydrolase superfamily. Lipase family.</text>
</comment>
<dbReference type="OMA" id="NAACYND"/>
<dbReference type="PANTHER" id="PTHR11610">
    <property type="entry name" value="LIPASE"/>
    <property type="match status" value="1"/>
</dbReference>
<dbReference type="Proteomes" id="UP000094527">
    <property type="component" value="Unassembled WGS sequence"/>
</dbReference>
<keyword evidence="7" id="KW-1185">Reference proteome</keyword>
<dbReference type="GO" id="GO:0017171">
    <property type="term" value="F:serine hydrolase activity"/>
    <property type="evidence" value="ECO:0007669"/>
    <property type="project" value="TreeGrafter"/>
</dbReference>
<proteinExistence type="inferred from homology"/>
<dbReference type="InterPro" id="IPR000734">
    <property type="entry name" value="TAG_lipase"/>
</dbReference>
<protein>
    <submittedName>
        <fullName evidence="6">Phospholipase A1</fullName>
    </submittedName>
</protein>
<dbReference type="InterPro" id="IPR013818">
    <property type="entry name" value="Lipase"/>
</dbReference>
<dbReference type="GO" id="GO:0016042">
    <property type="term" value="P:lipid catabolic process"/>
    <property type="evidence" value="ECO:0007669"/>
    <property type="project" value="TreeGrafter"/>
</dbReference>